<dbReference type="EMBL" id="CACSIO010000015">
    <property type="protein sequence ID" value="CAA0113035.1"/>
    <property type="molecule type" value="Genomic_DNA"/>
</dbReference>
<evidence type="ECO:0000256" key="9">
    <source>
        <dbReference type="RuleBase" id="RU362122"/>
    </source>
</evidence>
<keyword evidence="5 9" id="KW-0812">Transmembrane</keyword>
<dbReference type="Proteomes" id="UP000441399">
    <property type="component" value="Unassembled WGS sequence"/>
</dbReference>
<feature type="transmembrane region" description="Helical" evidence="9">
    <location>
        <begin position="72"/>
        <end position="95"/>
    </location>
</feature>
<evidence type="ECO:0000256" key="7">
    <source>
        <dbReference type="ARBA" id="ARBA00022989"/>
    </source>
</evidence>
<evidence type="ECO:0000313" key="11">
    <source>
        <dbReference type="EMBL" id="CAA0113035.1"/>
    </source>
</evidence>
<dbReference type="AlphaFoldDB" id="A0A5S9Q7N2"/>
<evidence type="ECO:0000256" key="1">
    <source>
        <dbReference type="ARBA" id="ARBA00004651"/>
    </source>
</evidence>
<accession>A0A5S9Q7N2</accession>
<dbReference type="GO" id="GO:0005886">
    <property type="term" value="C:plasma membrane"/>
    <property type="evidence" value="ECO:0007669"/>
    <property type="project" value="UniProtKB-SubCell"/>
</dbReference>
<dbReference type="GO" id="GO:0015188">
    <property type="term" value="F:L-isoleucine transmembrane transporter activity"/>
    <property type="evidence" value="ECO:0007669"/>
    <property type="project" value="TreeGrafter"/>
</dbReference>
<evidence type="ECO:0000313" key="10">
    <source>
        <dbReference type="EMBL" id="CAA0112799.1"/>
    </source>
</evidence>
<comment type="similarity">
    <text evidence="2 9">Belongs to the branched chain amino acid transporter family.</text>
</comment>
<dbReference type="GO" id="GO:0015818">
    <property type="term" value="P:isoleucine transport"/>
    <property type="evidence" value="ECO:0007669"/>
    <property type="project" value="TreeGrafter"/>
</dbReference>
<dbReference type="GO" id="GO:0005304">
    <property type="term" value="F:L-valine transmembrane transporter activity"/>
    <property type="evidence" value="ECO:0007669"/>
    <property type="project" value="TreeGrafter"/>
</dbReference>
<dbReference type="GO" id="GO:0015190">
    <property type="term" value="F:L-leucine transmembrane transporter activity"/>
    <property type="evidence" value="ECO:0007669"/>
    <property type="project" value="TreeGrafter"/>
</dbReference>
<reference evidence="11 12" key="1">
    <citation type="submission" date="2019-11" db="EMBL/GenBank/DDBJ databases">
        <authorList>
            <person name="Holert J."/>
        </authorList>
    </citation>
    <scope>NUCLEOTIDE SEQUENCE [LARGE SCALE GENOMIC DNA]</scope>
    <source>
        <strain evidence="11">SB11_3</strain>
    </source>
</reference>
<keyword evidence="6 9" id="KW-0029">Amino-acid transport</keyword>
<evidence type="ECO:0000313" key="12">
    <source>
        <dbReference type="Proteomes" id="UP000441399"/>
    </source>
</evidence>
<feature type="transmembrane region" description="Helical" evidence="9">
    <location>
        <begin position="198"/>
        <end position="215"/>
    </location>
</feature>
<evidence type="ECO:0000256" key="3">
    <source>
        <dbReference type="ARBA" id="ARBA00022448"/>
    </source>
</evidence>
<comment type="function">
    <text evidence="9">Component of the transport system for branched-chain amino acids.</text>
</comment>
<evidence type="ECO:0000256" key="5">
    <source>
        <dbReference type="ARBA" id="ARBA00022692"/>
    </source>
</evidence>
<sequence>MKTSDIIGMGLMLFAFFLGAGNLIFPAWAGYQAGSNLWWSYLGYVLTDVGLSLFAIVAIARAGSPDALTEALPAGLGTLFWVIVYIVIGPAFAIPRTGVVAYDVGVAPWLGSHSPVYQGIHSVIFFAIVLWLCLFPGRLVTVIGKVLLPVLAVTLMSIYLAMIVEPSAAHFTPATGGNWAVQPVSEGVLQGYLTMDTFGAMAFGIAIITALKAYGIEDRKRLVRYTLISSVIAGVGLCAVYAGLFYLGALGRFHLDHAAGGGQILTVMVYQLLGNWGQAALSIVIILACLTTAVGVGTSCGEYFAQRWPKIPYRFWISSICALSAIVANVGLQTLITLSVPIVITLYPLAIVMVFAQLMPRGFWQISPGLLRLTLSVVLCFSILDGIKSSGVVGDLHDLNWIPLFDSSLAWLLPAMVCIVCGWTYQSVRRRSLVIGKGVS</sequence>
<keyword evidence="4" id="KW-1003">Cell membrane</keyword>
<dbReference type="InterPro" id="IPR004685">
    <property type="entry name" value="Brnchd-chn_aa_trnsp_Livcs"/>
</dbReference>
<dbReference type="GO" id="GO:0015820">
    <property type="term" value="P:L-leucine transport"/>
    <property type="evidence" value="ECO:0007669"/>
    <property type="project" value="TreeGrafter"/>
</dbReference>
<dbReference type="Pfam" id="PF05525">
    <property type="entry name" value="Branch_AA_trans"/>
    <property type="match status" value="1"/>
</dbReference>
<feature type="transmembrane region" description="Helical" evidence="9">
    <location>
        <begin position="279"/>
        <end position="301"/>
    </location>
</feature>
<feature type="transmembrane region" description="Helical" evidence="9">
    <location>
        <begin position="7"/>
        <end position="29"/>
    </location>
</feature>
<dbReference type="NCBIfam" id="TIGR00796">
    <property type="entry name" value="livcs"/>
    <property type="match status" value="1"/>
</dbReference>
<organism evidence="11 12">
    <name type="scientific">BD1-7 clade bacterium</name>
    <dbReference type="NCBI Taxonomy" id="2029982"/>
    <lineage>
        <taxon>Bacteria</taxon>
        <taxon>Pseudomonadati</taxon>
        <taxon>Pseudomonadota</taxon>
        <taxon>Gammaproteobacteria</taxon>
        <taxon>Cellvibrionales</taxon>
        <taxon>Spongiibacteraceae</taxon>
        <taxon>BD1-7 clade</taxon>
    </lineage>
</organism>
<gene>
    <name evidence="11" type="primary">brnQ_2</name>
    <name evidence="10" type="synonym">brnQ_1</name>
    <name evidence="10" type="ORF">OPDIPICF_04658</name>
    <name evidence="11" type="ORF">OPDIPICF_04679</name>
</gene>
<feature type="transmembrane region" description="Helical" evidence="9">
    <location>
        <begin position="115"/>
        <end position="134"/>
    </location>
</feature>
<feature type="transmembrane region" description="Helical" evidence="9">
    <location>
        <begin position="370"/>
        <end position="388"/>
    </location>
</feature>
<dbReference type="PANTHER" id="PTHR30588:SF0">
    <property type="entry name" value="BRANCHED-CHAIN AMINO ACID PERMEASE BRNQ"/>
    <property type="match status" value="1"/>
</dbReference>
<protein>
    <recommendedName>
        <fullName evidence="9">Branched-chain amino acid transport system carrier protein</fullName>
    </recommendedName>
</protein>
<keyword evidence="8 9" id="KW-0472">Membrane</keyword>
<evidence type="ECO:0000256" key="8">
    <source>
        <dbReference type="ARBA" id="ARBA00023136"/>
    </source>
</evidence>
<keyword evidence="7 9" id="KW-1133">Transmembrane helix</keyword>
<name>A0A5S9Q7N2_9GAMM</name>
<dbReference type="OrthoDB" id="9783920at2"/>
<feature type="transmembrane region" description="Helical" evidence="9">
    <location>
        <begin position="408"/>
        <end position="425"/>
    </location>
</feature>
<feature type="transmembrane region" description="Helical" evidence="9">
    <location>
        <begin position="338"/>
        <end position="358"/>
    </location>
</feature>
<keyword evidence="3 9" id="KW-0813">Transport</keyword>
<keyword evidence="12" id="KW-1185">Reference proteome</keyword>
<feature type="transmembrane region" description="Helical" evidence="9">
    <location>
        <begin position="41"/>
        <end position="60"/>
    </location>
</feature>
<feature type="transmembrane region" description="Helical" evidence="9">
    <location>
        <begin position="227"/>
        <end position="247"/>
    </location>
</feature>
<comment type="subcellular location">
    <subcellularLocation>
        <location evidence="9">Cell inner membrane</location>
        <topology evidence="9">Multi-pass membrane protein</topology>
    </subcellularLocation>
    <subcellularLocation>
        <location evidence="1">Cell membrane</location>
        <topology evidence="1">Multi-pass membrane protein</topology>
    </subcellularLocation>
</comment>
<feature type="transmembrane region" description="Helical" evidence="9">
    <location>
        <begin position="146"/>
        <end position="164"/>
    </location>
</feature>
<evidence type="ECO:0000256" key="2">
    <source>
        <dbReference type="ARBA" id="ARBA00008540"/>
    </source>
</evidence>
<feature type="transmembrane region" description="Helical" evidence="9">
    <location>
        <begin position="313"/>
        <end position="332"/>
    </location>
</feature>
<proteinExistence type="inferred from homology"/>
<evidence type="ECO:0000256" key="6">
    <source>
        <dbReference type="ARBA" id="ARBA00022970"/>
    </source>
</evidence>
<dbReference type="EMBL" id="CACSIO010000014">
    <property type="protein sequence ID" value="CAA0112799.1"/>
    <property type="molecule type" value="Genomic_DNA"/>
</dbReference>
<evidence type="ECO:0000256" key="4">
    <source>
        <dbReference type="ARBA" id="ARBA00022475"/>
    </source>
</evidence>
<dbReference type="PANTHER" id="PTHR30588">
    <property type="entry name" value="BRANCHED-CHAIN AMINO ACID TRANSPORT SYSTEM 2 CARRIER PROTEIN"/>
    <property type="match status" value="1"/>
</dbReference>